<dbReference type="InterPro" id="IPR027417">
    <property type="entry name" value="P-loop_NTPase"/>
</dbReference>
<accession>A0ABN7SXK4</accession>
<keyword evidence="3" id="KW-1185">Reference proteome</keyword>
<keyword evidence="1" id="KW-1133">Transmembrane helix</keyword>
<feature type="transmembrane region" description="Helical" evidence="1">
    <location>
        <begin position="175"/>
        <end position="195"/>
    </location>
</feature>
<dbReference type="PANTHER" id="PTHR36978:SF4">
    <property type="entry name" value="P-LOOP CONTAINING NUCLEOSIDE TRIPHOSPHATE HYDROLASE PROTEIN"/>
    <property type="match status" value="1"/>
</dbReference>
<keyword evidence="1" id="KW-0472">Membrane</keyword>
<dbReference type="Proteomes" id="UP001158576">
    <property type="component" value="Chromosome 1"/>
</dbReference>
<evidence type="ECO:0000313" key="3">
    <source>
        <dbReference type="Proteomes" id="UP001158576"/>
    </source>
</evidence>
<evidence type="ECO:0000313" key="2">
    <source>
        <dbReference type="EMBL" id="CAG5105611.1"/>
    </source>
</evidence>
<dbReference type="InterPro" id="IPR040632">
    <property type="entry name" value="Sulfotransfer_4"/>
</dbReference>
<reference evidence="2 3" key="1">
    <citation type="submission" date="2021-04" db="EMBL/GenBank/DDBJ databases">
        <authorList>
            <person name="Bliznina A."/>
        </authorList>
    </citation>
    <scope>NUCLEOTIDE SEQUENCE [LARGE SCALE GENOMIC DNA]</scope>
</reference>
<gene>
    <name evidence="2" type="ORF">OKIOD_LOCUS11051</name>
</gene>
<dbReference type="PANTHER" id="PTHR36978">
    <property type="entry name" value="P-LOOP CONTAINING NUCLEOTIDE TRIPHOSPHATE HYDROLASE"/>
    <property type="match status" value="1"/>
</dbReference>
<organism evidence="2 3">
    <name type="scientific">Oikopleura dioica</name>
    <name type="common">Tunicate</name>
    <dbReference type="NCBI Taxonomy" id="34765"/>
    <lineage>
        <taxon>Eukaryota</taxon>
        <taxon>Metazoa</taxon>
        <taxon>Chordata</taxon>
        <taxon>Tunicata</taxon>
        <taxon>Appendicularia</taxon>
        <taxon>Copelata</taxon>
        <taxon>Oikopleuridae</taxon>
        <taxon>Oikopleura</taxon>
    </lineage>
</organism>
<dbReference type="Gene3D" id="3.40.50.300">
    <property type="entry name" value="P-loop containing nucleotide triphosphate hydrolases"/>
    <property type="match status" value="1"/>
</dbReference>
<name>A0ABN7SXK4_OIKDI</name>
<protein>
    <submittedName>
        <fullName evidence="2">Oidioi.mRNA.OKI2018_I69.chr1.g2286.t1.cds</fullName>
    </submittedName>
</protein>
<proteinExistence type="predicted"/>
<dbReference type="Pfam" id="PF17784">
    <property type="entry name" value="Sulfotransfer_4"/>
    <property type="match status" value="1"/>
</dbReference>
<evidence type="ECO:0000256" key="1">
    <source>
        <dbReference type="SAM" id="Phobius"/>
    </source>
</evidence>
<sequence>MEERERALKEVLTDKGYKAIVDFPGCVFFEDFMRMSPDAKVILSGLAAWFKSVDQTIFAECTGGRKTILQMLFPFGLHRHVIKPIFWLPFADFDRMQNTIERMFRGAPKDYSKAGMEKCYTDWVGHVKATVPKEKLLVHNAKQGWKPICDFLGKPVPDCPYPRVNDSADFQRKIMMADAISLVSIAIFYGGLFYATKYANGAGYFDFLKKVVVDFLQ</sequence>
<keyword evidence="1" id="KW-0812">Transmembrane</keyword>
<dbReference type="EMBL" id="OU015566">
    <property type="protein sequence ID" value="CAG5105611.1"/>
    <property type="molecule type" value="Genomic_DNA"/>
</dbReference>